<evidence type="ECO:0000256" key="3">
    <source>
        <dbReference type="ARBA" id="ARBA00022989"/>
    </source>
</evidence>
<dbReference type="PANTHER" id="PTHR23291:SF50">
    <property type="entry name" value="PROTEIN LIFEGUARD 4"/>
    <property type="match status" value="1"/>
</dbReference>
<sequence length="264" mass="29884">MGAAVYQTSRDGKSRFLYSSSHWFLRSYEYYTGVHHIMRQKYFLRAVYGYLSVAVFTALAICTMCIQSEVAQGFLVAFPHEFYVAASGLGFMGVLLLFVVKDWYPWNKVGLVMVTLTISAWLGIRCALDPQAAHGILQAECVLLLLYGTQTVLASLPEYKEMGVSMCTIVAIFCWAACNLIFGWHAVWAFSLLFTVAWCGFVVYDVHQIMKKYGYEDPVIATIELYLDPINVILFLLQEALELISAAIWRAMSLRQQWHTTSAV</sequence>
<keyword evidence="2 5" id="KW-0812">Transmembrane</keyword>
<feature type="transmembrane region" description="Helical" evidence="5">
    <location>
        <begin position="106"/>
        <end position="124"/>
    </location>
</feature>
<keyword evidence="4 5" id="KW-0472">Membrane</keyword>
<keyword evidence="3 5" id="KW-1133">Transmembrane helix</keyword>
<feature type="transmembrane region" description="Helical" evidence="5">
    <location>
        <begin position="136"/>
        <end position="156"/>
    </location>
</feature>
<organism evidence="6">
    <name type="scientific">Eutreptiella gymnastica</name>
    <dbReference type="NCBI Taxonomy" id="73025"/>
    <lineage>
        <taxon>Eukaryota</taxon>
        <taxon>Discoba</taxon>
        <taxon>Euglenozoa</taxon>
        <taxon>Euglenida</taxon>
        <taxon>Spirocuta</taxon>
        <taxon>Euglenophyceae</taxon>
        <taxon>Eutreptiales</taxon>
        <taxon>Eutreptiaceae</taxon>
        <taxon>Eutreptiella</taxon>
    </lineage>
</organism>
<accession>A0A7S4CZX5</accession>
<evidence type="ECO:0000256" key="5">
    <source>
        <dbReference type="RuleBase" id="RU004379"/>
    </source>
</evidence>
<feature type="transmembrane region" description="Helical" evidence="5">
    <location>
        <begin position="163"/>
        <end position="182"/>
    </location>
</feature>
<evidence type="ECO:0000256" key="4">
    <source>
        <dbReference type="ARBA" id="ARBA00023136"/>
    </source>
</evidence>
<gene>
    <name evidence="6" type="ORF">EGYM00163_LOCUS22869</name>
</gene>
<comment type="similarity">
    <text evidence="5">Belongs to the BI1 family.</text>
</comment>
<feature type="transmembrane region" description="Helical" evidence="5">
    <location>
        <begin position="188"/>
        <end position="206"/>
    </location>
</feature>
<evidence type="ECO:0000256" key="1">
    <source>
        <dbReference type="ARBA" id="ARBA00004141"/>
    </source>
</evidence>
<dbReference type="GO" id="GO:0016020">
    <property type="term" value="C:membrane"/>
    <property type="evidence" value="ECO:0007669"/>
    <property type="project" value="UniProtKB-SubCell"/>
</dbReference>
<dbReference type="AlphaFoldDB" id="A0A7S4CZX5"/>
<dbReference type="InterPro" id="IPR006214">
    <property type="entry name" value="Bax_inhibitor_1-related"/>
</dbReference>
<dbReference type="Pfam" id="PF01027">
    <property type="entry name" value="Bax1-I"/>
    <property type="match status" value="1"/>
</dbReference>
<evidence type="ECO:0000313" key="6">
    <source>
        <dbReference type="EMBL" id="CAE0811721.1"/>
    </source>
</evidence>
<protein>
    <submittedName>
        <fullName evidence="6">Uncharacterized protein</fullName>
    </submittedName>
</protein>
<reference evidence="6" key="1">
    <citation type="submission" date="2021-01" db="EMBL/GenBank/DDBJ databases">
        <authorList>
            <person name="Corre E."/>
            <person name="Pelletier E."/>
            <person name="Niang G."/>
            <person name="Scheremetjew M."/>
            <person name="Finn R."/>
            <person name="Kale V."/>
            <person name="Holt S."/>
            <person name="Cochrane G."/>
            <person name="Meng A."/>
            <person name="Brown T."/>
            <person name="Cohen L."/>
        </authorList>
    </citation>
    <scope>NUCLEOTIDE SEQUENCE</scope>
    <source>
        <strain evidence="6">CCMP1594</strain>
    </source>
</reference>
<dbReference type="EMBL" id="HBJA01064792">
    <property type="protein sequence ID" value="CAE0811721.1"/>
    <property type="molecule type" value="Transcribed_RNA"/>
</dbReference>
<evidence type="ECO:0000256" key="2">
    <source>
        <dbReference type="ARBA" id="ARBA00022692"/>
    </source>
</evidence>
<proteinExistence type="inferred from homology"/>
<dbReference type="PANTHER" id="PTHR23291">
    <property type="entry name" value="BAX INHIBITOR-RELATED"/>
    <property type="match status" value="1"/>
</dbReference>
<feature type="transmembrane region" description="Helical" evidence="5">
    <location>
        <begin position="47"/>
        <end position="70"/>
    </location>
</feature>
<feature type="transmembrane region" description="Helical" evidence="5">
    <location>
        <begin position="82"/>
        <end position="99"/>
    </location>
</feature>
<name>A0A7S4CZX5_9EUGL</name>
<comment type="subcellular location">
    <subcellularLocation>
        <location evidence="1">Membrane</location>
        <topology evidence="1">Multi-pass membrane protein</topology>
    </subcellularLocation>
</comment>